<dbReference type="InterPro" id="IPR013785">
    <property type="entry name" value="Aldolase_TIM"/>
</dbReference>
<dbReference type="RefSeq" id="WP_349962495.1">
    <property type="nucleotide sequence ID" value="NZ_CP157962.1"/>
</dbReference>
<accession>A0AAU7S4L5</accession>
<gene>
    <name evidence="6" type="ORF">ABM479_29550</name>
</gene>
<feature type="region of interest" description="Disordered" evidence="4">
    <location>
        <begin position="340"/>
        <end position="362"/>
    </location>
</feature>
<proteinExistence type="inferred from homology"/>
<dbReference type="PANTHER" id="PTHR22893:SF91">
    <property type="entry name" value="NADPH DEHYDROGENASE 2-RELATED"/>
    <property type="match status" value="1"/>
</dbReference>
<keyword evidence="3" id="KW-0560">Oxidoreductase</keyword>
<organism evidence="6">
    <name type="scientific">Rhizobium sp. ZPR3</name>
    <dbReference type="NCBI Taxonomy" id="3158967"/>
    <lineage>
        <taxon>Bacteria</taxon>
        <taxon>Pseudomonadati</taxon>
        <taxon>Pseudomonadota</taxon>
        <taxon>Alphaproteobacteria</taxon>
        <taxon>Hyphomicrobiales</taxon>
        <taxon>Rhizobiaceae</taxon>
        <taxon>Rhizobium/Agrobacterium group</taxon>
        <taxon>Rhizobium</taxon>
    </lineage>
</organism>
<dbReference type="AlphaFoldDB" id="A0AAU7S4L5"/>
<dbReference type="Gene3D" id="3.20.20.70">
    <property type="entry name" value="Aldolase class I"/>
    <property type="match status" value="1"/>
</dbReference>
<geneLocation type="plasmid" evidence="6">
    <name>unnamed2</name>
</geneLocation>
<dbReference type="SUPFAM" id="SSF51395">
    <property type="entry name" value="FMN-linked oxidoreductases"/>
    <property type="match status" value="1"/>
</dbReference>
<sequence>MANLFTPMVLNGLALPNRIWMSAMTRTRATAENVPTSLMGEYFAQRAAAGLIVTDCTAVSEQGKGIINGPGIWRDDQIEGWKVVTNAVHAAGGRIYCQLWHCGRVAHPQMRGGELPVAPSPLPAKGKYKFPDHEAEFPIPHELAAAEIPKIIEDFAQATRNARIAGFDGVELHGANGYLHDQFLQDVSNRRTDRWGGAIENRSLFMLETIEAMANAWSTDRIGIRLGPSTSLYGMGDSDPLKTFGYLVKQLDRRKIGYLTMLEPNRKELESGVQVSHVAQTFRPMTTVPFIANTGFDKASGMDAIASGNVDAVAYGTLFLANPDLVARFASGDREFNKPDPKTFYGTGPNGYTNYPLRRGEP</sequence>
<dbReference type="EMBL" id="CP157962">
    <property type="protein sequence ID" value="XBT97413.1"/>
    <property type="molecule type" value="Genomic_DNA"/>
</dbReference>
<evidence type="ECO:0000256" key="3">
    <source>
        <dbReference type="ARBA" id="ARBA00023002"/>
    </source>
</evidence>
<evidence type="ECO:0000256" key="1">
    <source>
        <dbReference type="ARBA" id="ARBA00001917"/>
    </source>
</evidence>
<comment type="cofactor">
    <cofactor evidence="1">
        <name>FMN</name>
        <dbReference type="ChEBI" id="CHEBI:58210"/>
    </cofactor>
</comment>
<feature type="domain" description="NADH:flavin oxidoreductase/NADH oxidase N-terminal" evidence="5">
    <location>
        <begin position="4"/>
        <end position="332"/>
    </location>
</feature>
<evidence type="ECO:0000313" key="6">
    <source>
        <dbReference type="EMBL" id="XBT97413.1"/>
    </source>
</evidence>
<dbReference type="Pfam" id="PF00724">
    <property type="entry name" value="Oxidored_FMN"/>
    <property type="match status" value="1"/>
</dbReference>
<dbReference type="InterPro" id="IPR045247">
    <property type="entry name" value="Oye-like"/>
</dbReference>
<comment type="similarity">
    <text evidence="2">Belongs to the NADH:flavin oxidoreductase/NADH oxidase family.</text>
</comment>
<dbReference type="FunFam" id="3.20.20.70:FF:000059">
    <property type="entry name" value="N-ethylmaleimide reductase, FMN-linked"/>
    <property type="match status" value="1"/>
</dbReference>
<evidence type="ECO:0000259" key="5">
    <source>
        <dbReference type="Pfam" id="PF00724"/>
    </source>
</evidence>
<dbReference type="GO" id="GO:0016628">
    <property type="term" value="F:oxidoreductase activity, acting on the CH-CH group of donors, NAD or NADP as acceptor"/>
    <property type="evidence" value="ECO:0007669"/>
    <property type="project" value="UniProtKB-ARBA"/>
</dbReference>
<keyword evidence="6" id="KW-0614">Plasmid</keyword>
<evidence type="ECO:0000256" key="2">
    <source>
        <dbReference type="ARBA" id="ARBA00005979"/>
    </source>
</evidence>
<dbReference type="InterPro" id="IPR001155">
    <property type="entry name" value="OxRdtase_FMN_N"/>
</dbReference>
<dbReference type="GO" id="GO:0005829">
    <property type="term" value="C:cytosol"/>
    <property type="evidence" value="ECO:0007669"/>
    <property type="project" value="UniProtKB-ARBA"/>
</dbReference>
<reference evidence="6" key="1">
    <citation type="submission" date="2024-06" db="EMBL/GenBank/DDBJ databases">
        <authorList>
            <person name="Li T."/>
            <person name="Gao R."/>
        </authorList>
    </citation>
    <scope>NUCLEOTIDE SEQUENCE</scope>
    <source>
        <strain evidence="6">ZPR3</strain>
        <plasmid evidence="6">unnamed2</plasmid>
    </source>
</reference>
<evidence type="ECO:0000256" key="4">
    <source>
        <dbReference type="SAM" id="MobiDB-lite"/>
    </source>
</evidence>
<dbReference type="PANTHER" id="PTHR22893">
    <property type="entry name" value="NADH OXIDOREDUCTASE-RELATED"/>
    <property type="match status" value="1"/>
</dbReference>
<protein>
    <submittedName>
        <fullName evidence="6">Alkene reductase</fullName>
    </submittedName>
</protein>
<dbReference type="CDD" id="cd02933">
    <property type="entry name" value="OYE_like_FMN"/>
    <property type="match status" value="1"/>
</dbReference>
<dbReference type="GO" id="GO:0010181">
    <property type="term" value="F:FMN binding"/>
    <property type="evidence" value="ECO:0007669"/>
    <property type="project" value="InterPro"/>
</dbReference>
<name>A0AAU7S4L5_9HYPH</name>